<dbReference type="EMBL" id="MAYW01000260">
    <property type="protein sequence ID" value="ODS30225.1"/>
    <property type="molecule type" value="Genomic_DNA"/>
</dbReference>
<organism evidence="3 4">
    <name type="scientific">Candidatus Scalindua rubra</name>
    <dbReference type="NCBI Taxonomy" id="1872076"/>
    <lineage>
        <taxon>Bacteria</taxon>
        <taxon>Pseudomonadati</taxon>
        <taxon>Planctomycetota</taxon>
        <taxon>Candidatus Brocadiia</taxon>
        <taxon>Candidatus Brocadiales</taxon>
        <taxon>Candidatus Scalinduaceae</taxon>
        <taxon>Candidatus Scalindua</taxon>
    </lineage>
</organism>
<accession>A0A1E3X3N5</accession>
<dbReference type="Pfam" id="PF01370">
    <property type="entry name" value="Epimerase"/>
    <property type="match status" value="1"/>
</dbReference>
<dbReference type="SUPFAM" id="SSF51735">
    <property type="entry name" value="NAD(P)-binding Rossmann-fold domains"/>
    <property type="match status" value="1"/>
</dbReference>
<comment type="similarity">
    <text evidence="1">Belongs to the NAD(P)-dependent epimerase/dehydratase family.</text>
</comment>
<reference evidence="3 4" key="1">
    <citation type="submission" date="2016-07" db="EMBL/GenBank/DDBJ databases">
        <title>Draft genome of Scalindua rubra, obtained from a brine-seawater interface in the Red Sea, sheds light on salt adaptation in anammox bacteria.</title>
        <authorList>
            <person name="Speth D.R."/>
            <person name="Lagkouvardos I."/>
            <person name="Wang Y."/>
            <person name="Qian P.-Y."/>
            <person name="Dutilh B.E."/>
            <person name="Jetten M.S."/>
        </authorList>
    </citation>
    <scope>NUCLEOTIDE SEQUENCE [LARGE SCALE GENOMIC DNA]</scope>
    <source>
        <strain evidence="3">BSI-1</strain>
    </source>
</reference>
<dbReference type="PANTHER" id="PTHR43000">
    <property type="entry name" value="DTDP-D-GLUCOSE 4,6-DEHYDRATASE-RELATED"/>
    <property type="match status" value="1"/>
</dbReference>
<dbReference type="Gene3D" id="3.40.50.720">
    <property type="entry name" value="NAD(P)-binding Rossmann-like Domain"/>
    <property type="match status" value="1"/>
</dbReference>
<evidence type="ECO:0000259" key="2">
    <source>
        <dbReference type="Pfam" id="PF01370"/>
    </source>
</evidence>
<gene>
    <name evidence="3" type="ORF">SCARUB_04667</name>
</gene>
<dbReference type="InterPro" id="IPR001509">
    <property type="entry name" value="Epimerase_deHydtase"/>
</dbReference>
<dbReference type="PATRIC" id="fig|1872076.5.peg.5607"/>
<proteinExistence type="inferred from homology"/>
<dbReference type="AlphaFoldDB" id="A0A1E3X3N5"/>
<feature type="domain" description="NAD-dependent epimerase/dehydratase" evidence="2">
    <location>
        <begin position="4"/>
        <end position="228"/>
    </location>
</feature>
<evidence type="ECO:0000256" key="1">
    <source>
        <dbReference type="ARBA" id="ARBA00007637"/>
    </source>
</evidence>
<dbReference type="InterPro" id="IPR036291">
    <property type="entry name" value="NAD(P)-bd_dom_sf"/>
</dbReference>
<evidence type="ECO:0000313" key="3">
    <source>
        <dbReference type="EMBL" id="ODS30225.1"/>
    </source>
</evidence>
<evidence type="ECO:0000313" key="4">
    <source>
        <dbReference type="Proteomes" id="UP000094056"/>
    </source>
</evidence>
<comment type="caution">
    <text evidence="3">The sequence shown here is derived from an EMBL/GenBank/DDBJ whole genome shotgun (WGS) entry which is preliminary data.</text>
</comment>
<protein>
    <submittedName>
        <fullName evidence="3">Capsular polysaccharide biosynthesis protein</fullName>
    </submittedName>
</protein>
<name>A0A1E3X3N5_9BACT</name>
<sequence>MKTLVTGGSGFIGSHVVDKLINAGHEVVVLDHRVKPHRDDVEFKDVDIVDYSSVLEATKGCDYIFHLAAMSNVNHVFEKPVYSVELNITGTVNVLEAARQNKCRRVFFASTVWVYTGCNGTYVNENSPFFMPGAGHIYSSSKMACEFFICDYQKLYGVPYTILRYGIPYGPRMRMELVIPIFLKKAFNGEPLTISGDGSQYRNFIYVEDLADAHVLALINEAENQILNLEGMRRITIKEIAETIQKLVDQEVNIEYIPARPGDYEGKEASNDKIKRLLDWEPKVDFKEGMEKTIAWYKSKILKNND</sequence>
<dbReference type="Proteomes" id="UP000094056">
    <property type="component" value="Unassembled WGS sequence"/>
</dbReference>